<keyword evidence="2" id="KW-1185">Reference proteome</keyword>
<organism evidence="1 2">
    <name type="scientific">Fusarium decemcellulare</name>
    <dbReference type="NCBI Taxonomy" id="57161"/>
    <lineage>
        <taxon>Eukaryota</taxon>
        <taxon>Fungi</taxon>
        <taxon>Dikarya</taxon>
        <taxon>Ascomycota</taxon>
        <taxon>Pezizomycotina</taxon>
        <taxon>Sordariomycetes</taxon>
        <taxon>Hypocreomycetidae</taxon>
        <taxon>Hypocreales</taxon>
        <taxon>Nectriaceae</taxon>
        <taxon>Fusarium</taxon>
        <taxon>Fusarium decemcellulare species complex</taxon>
    </lineage>
</organism>
<comment type="caution">
    <text evidence="1">The sequence shown here is derived from an EMBL/GenBank/DDBJ whole genome shotgun (WGS) entry which is preliminary data.</text>
</comment>
<sequence length="230" mass="25262">MADDGFDGTGKEPGDCSLVIVRIWKSNHPNSKSPSDYGYLHPQSPSQISYISRGASAMLSTAATTYLRELTTWARHDMQQTAEALGLATATARLVLFQAYLAWPTVRSARGSKRETEVLKPSLDGGNSSPTTHPILMLCAAPSSALMGPSSHWHHPPSTQTRGVGGNRCTLIRIEESPPFDERARRDRHEPISNDKHHDNITELTKGKRLVRLRLSGPLFRPASSLGPRF</sequence>
<evidence type="ECO:0000313" key="2">
    <source>
        <dbReference type="Proteomes" id="UP001148629"/>
    </source>
</evidence>
<dbReference type="Proteomes" id="UP001148629">
    <property type="component" value="Unassembled WGS sequence"/>
</dbReference>
<reference evidence="1" key="1">
    <citation type="submission" date="2022-08" db="EMBL/GenBank/DDBJ databases">
        <title>Genome Sequence of Fusarium decemcellulare.</title>
        <authorList>
            <person name="Buettner E."/>
        </authorList>
    </citation>
    <scope>NUCLEOTIDE SEQUENCE</scope>
    <source>
        <strain evidence="1">Babe19</strain>
    </source>
</reference>
<name>A0ACC1REW0_9HYPO</name>
<proteinExistence type="predicted"/>
<protein>
    <submittedName>
        <fullName evidence="1">Uncharacterized protein</fullName>
    </submittedName>
</protein>
<accession>A0ACC1REW0</accession>
<gene>
    <name evidence="1" type="ORF">NM208_g15425</name>
</gene>
<evidence type="ECO:0000313" key="1">
    <source>
        <dbReference type="EMBL" id="KAJ3511481.1"/>
    </source>
</evidence>
<dbReference type="EMBL" id="JANRMS010004129">
    <property type="protein sequence ID" value="KAJ3511481.1"/>
    <property type="molecule type" value="Genomic_DNA"/>
</dbReference>